<dbReference type="Gene3D" id="3.30.40.10">
    <property type="entry name" value="Zinc/RING finger domain, C3HC4 (zinc finger)"/>
    <property type="match status" value="1"/>
</dbReference>
<protein>
    <recommendedName>
        <fullName evidence="9">PHD-type domain-containing protein</fullName>
    </recommendedName>
</protein>
<dbReference type="SUPFAM" id="SSF57903">
    <property type="entry name" value="FYVE/PHD zinc finger"/>
    <property type="match status" value="1"/>
</dbReference>
<dbReference type="PANTHER" id="PTHR47527:SF3">
    <property type="entry name" value="RING_FYVE_PHD ZINC FINGER SUPERFAMILY PROTEIN"/>
    <property type="match status" value="1"/>
</dbReference>
<sequence>MDSGIALSADGSASPPQKRGTPDGGAGGSAAPAAKRTRFEGAEFGRVAEIVLVLAAMGRMRGGRDPTEAEIGLMMEAREKLASACAALAPEDIVAGDAVGRVVEDLGLNGKHKDQRSAYAVPKLSIAEKLTFAKRKMEESKKFPSHTTSYLPHLSQPSFAATAENRGMAPVVRTITSDKVNQSPLSSGVIPVASATANVSSGSSVPYQLPRSDIRTSTASSGISNSHIGRDSSAMLLPKVDQANNVNQAGPHISTKPSQATYANQPSVNAPSWSLQTQHASLSRLGTGNNIPSNTLGQVEQASTSGPAAPPLAARNPTHRPFTSQTAAARLPTMHHQPFQGVNFVSPPSSYASHYEIAKNIQKILTPKLPEHPTWTPPSREYMNKALICQLCQATVTDVESVLLCDACEKGYHLKCLQSQNQKGIPKAEWHCQKCLALSHGKALPPKYGRVMRNLGGPKVAPNATGSHSYSEKKVRTVDLKFNQPKITTNGVSFSQNAITTNGVSYSQNAAVVIGAGKGHATTGSDLQIPKAREMRENDLCPSKKEVDQKPFSESGMNRSGKSRDPTCGSPLGLLSERSKENREKSEPFVHFDKQESEVKPELPTILCESANIESSLPSSSHSASDVNHLEKKICTEVSSKMLDNNDSIIKDAEKSSAEDQQDSTSTYDVKQVGQDDRRPDHVQSSETSTGKRECVGFSSDVAQSFEWIGDALEVVNGKTYYSSCCVGGITYKVKEHALFRLSNDKLTPFKLQAMWEDSETGLKWFDITRCYFPGDLPNNVAHPFVPDSNEVFESNHNSSVMACSIQGPCEVLPPAKYKEETERRSHLGTEANVRLRPLFLCNLADASFRHQDSLSQW</sequence>
<dbReference type="AlphaFoldDB" id="A0A059BW70"/>
<evidence type="ECO:0000313" key="8">
    <source>
        <dbReference type="EMBL" id="KCW70244.1"/>
    </source>
</evidence>
<name>A0A059BW70_EUCGR</name>
<feature type="region of interest" description="Disordered" evidence="5">
    <location>
        <begin position="654"/>
        <end position="692"/>
    </location>
</feature>
<reference evidence="8" key="1">
    <citation type="submission" date="2013-07" db="EMBL/GenBank/DDBJ databases">
        <title>The genome of Eucalyptus grandis.</title>
        <authorList>
            <person name="Schmutz J."/>
            <person name="Hayes R."/>
            <person name="Myburg A."/>
            <person name="Tuskan G."/>
            <person name="Grattapaglia D."/>
            <person name="Rokhsar D.S."/>
        </authorList>
    </citation>
    <scope>NUCLEOTIDE SEQUENCE</scope>
    <source>
        <tissue evidence="8">Leaf extractions</tissue>
    </source>
</reference>
<evidence type="ECO:0000256" key="1">
    <source>
        <dbReference type="ARBA" id="ARBA00022723"/>
    </source>
</evidence>
<dbReference type="Pfam" id="PF25073">
    <property type="entry name" value="DUF7797"/>
    <property type="match status" value="1"/>
</dbReference>
<dbReference type="InterPro" id="IPR056699">
    <property type="entry name" value="DUF7797"/>
</dbReference>
<evidence type="ECO:0000256" key="5">
    <source>
        <dbReference type="SAM" id="MobiDB-lite"/>
    </source>
</evidence>
<dbReference type="InterPro" id="IPR019787">
    <property type="entry name" value="Znf_PHD-finger"/>
</dbReference>
<dbReference type="SMART" id="SM00249">
    <property type="entry name" value="PHD"/>
    <property type="match status" value="1"/>
</dbReference>
<dbReference type="PROSITE" id="PS01359">
    <property type="entry name" value="ZF_PHD_1"/>
    <property type="match status" value="1"/>
</dbReference>
<dbReference type="Pfam" id="PF00628">
    <property type="entry name" value="PHD"/>
    <property type="match status" value="1"/>
</dbReference>
<dbReference type="STRING" id="71139.A0A059BW70"/>
<organism evidence="8">
    <name type="scientific">Eucalyptus grandis</name>
    <name type="common">Flooded gum</name>
    <dbReference type="NCBI Taxonomy" id="71139"/>
    <lineage>
        <taxon>Eukaryota</taxon>
        <taxon>Viridiplantae</taxon>
        <taxon>Streptophyta</taxon>
        <taxon>Embryophyta</taxon>
        <taxon>Tracheophyta</taxon>
        <taxon>Spermatophyta</taxon>
        <taxon>Magnoliopsida</taxon>
        <taxon>eudicotyledons</taxon>
        <taxon>Gunneridae</taxon>
        <taxon>Pentapetalae</taxon>
        <taxon>rosids</taxon>
        <taxon>malvids</taxon>
        <taxon>Myrtales</taxon>
        <taxon>Myrtaceae</taxon>
        <taxon>Myrtoideae</taxon>
        <taxon>Eucalypteae</taxon>
        <taxon>Eucalyptus</taxon>
    </lineage>
</organism>
<dbReference type="Gene3D" id="2.30.30.490">
    <property type="match status" value="1"/>
</dbReference>
<dbReference type="eggNOG" id="ENOG502QT38">
    <property type="taxonomic scope" value="Eukaryota"/>
</dbReference>
<dbReference type="PROSITE" id="PS51038">
    <property type="entry name" value="BAH"/>
    <property type="match status" value="1"/>
</dbReference>
<feature type="region of interest" description="Disordered" evidence="5">
    <location>
        <begin position="1"/>
        <end position="34"/>
    </location>
</feature>
<dbReference type="InterPro" id="IPR019786">
    <property type="entry name" value="Zinc_finger_PHD-type_CS"/>
</dbReference>
<dbReference type="InterPro" id="IPR001025">
    <property type="entry name" value="BAH_dom"/>
</dbReference>
<dbReference type="PROSITE" id="PS50016">
    <property type="entry name" value="ZF_PHD_2"/>
    <property type="match status" value="1"/>
</dbReference>
<dbReference type="OMA" id="KCYFPDD"/>
<feature type="compositionally biased region" description="Polar residues" evidence="5">
    <location>
        <begin position="284"/>
        <end position="306"/>
    </location>
</feature>
<dbReference type="InterPro" id="IPR013083">
    <property type="entry name" value="Znf_RING/FYVE/PHD"/>
</dbReference>
<evidence type="ECO:0008006" key="9">
    <source>
        <dbReference type="Google" id="ProtNLM"/>
    </source>
</evidence>
<evidence type="ECO:0000256" key="4">
    <source>
        <dbReference type="PROSITE-ProRule" id="PRU00146"/>
    </source>
</evidence>
<evidence type="ECO:0000256" key="2">
    <source>
        <dbReference type="ARBA" id="ARBA00022771"/>
    </source>
</evidence>
<dbReference type="InterPro" id="IPR011011">
    <property type="entry name" value="Znf_FYVE_PHD"/>
</dbReference>
<dbReference type="EMBL" id="KK198758">
    <property type="protein sequence ID" value="KCW70244.1"/>
    <property type="molecule type" value="Genomic_DNA"/>
</dbReference>
<feature type="compositionally biased region" description="Polar residues" evidence="5">
    <location>
        <begin position="255"/>
        <end position="272"/>
    </location>
</feature>
<feature type="region of interest" description="Disordered" evidence="5">
    <location>
        <begin position="284"/>
        <end position="317"/>
    </location>
</feature>
<feature type="region of interest" description="Disordered" evidence="5">
    <location>
        <begin position="245"/>
        <end position="272"/>
    </location>
</feature>
<evidence type="ECO:0000259" key="6">
    <source>
        <dbReference type="PROSITE" id="PS50016"/>
    </source>
</evidence>
<keyword evidence="1" id="KW-0479">Metal-binding</keyword>
<gene>
    <name evidence="8" type="ORF">EUGRSUZ_F03507</name>
</gene>
<keyword evidence="3" id="KW-0862">Zinc</keyword>
<dbReference type="GO" id="GO:0003682">
    <property type="term" value="F:chromatin binding"/>
    <property type="evidence" value="ECO:0007669"/>
    <property type="project" value="InterPro"/>
</dbReference>
<feature type="domain" description="BAH" evidence="7">
    <location>
        <begin position="730"/>
        <end position="857"/>
    </location>
</feature>
<proteinExistence type="predicted"/>
<dbReference type="Gramene" id="KCW70244">
    <property type="protein sequence ID" value="KCW70244"/>
    <property type="gene ID" value="EUGRSUZ_F03507"/>
</dbReference>
<dbReference type="InParanoid" id="A0A059BW70"/>
<dbReference type="PANTHER" id="PTHR47527">
    <property type="entry name" value="RING/FYVE/PHD ZINC FINGER SUPERFAMILY PROTEIN"/>
    <property type="match status" value="1"/>
</dbReference>
<dbReference type="InterPro" id="IPR001965">
    <property type="entry name" value="Znf_PHD"/>
</dbReference>
<dbReference type="GO" id="GO:0008270">
    <property type="term" value="F:zinc ion binding"/>
    <property type="evidence" value="ECO:0007669"/>
    <property type="project" value="UniProtKB-KW"/>
</dbReference>
<feature type="compositionally biased region" description="Basic and acidic residues" evidence="5">
    <location>
        <begin position="577"/>
        <end position="601"/>
    </location>
</feature>
<dbReference type="InterPro" id="IPR043151">
    <property type="entry name" value="BAH_sf"/>
</dbReference>
<feature type="compositionally biased region" description="Basic and acidic residues" evidence="5">
    <location>
        <begin position="674"/>
        <end position="692"/>
    </location>
</feature>
<dbReference type="FunCoup" id="A0A059BW70">
    <property type="interactions" value="1500"/>
</dbReference>
<accession>A0A059BW70</accession>
<dbReference type="OrthoDB" id="787137at2759"/>
<evidence type="ECO:0000259" key="7">
    <source>
        <dbReference type="PROSITE" id="PS51038"/>
    </source>
</evidence>
<feature type="compositionally biased region" description="Basic and acidic residues" evidence="5">
    <location>
        <begin position="536"/>
        <end position="551"/>
    </location>
</feature>
<feature type="domain" description="PHD-type" evidence="6">
    <location>
        <begin position="386"/>
        <end position="438"/>
    </location>
</feature>
<evidence type="ECO:0000256" key="3">
    <source>
        <dbReference type="ARBA" id="ARBA00022833"/>
    </source>
</evidence>
<keyword evidence="2 4" id="KW-0863">Zinc-finger</keyword>
<feature type="region of interest" description="Disordered" evidence="5">
    <location>
        <begin position="536"/>
        <end position="601"/>
    </location>
</feature>